<dbReference type="PANTHER" id="PTHR15141">
    <property type="entry name" value="TRANSCRIPTION ELONGATION FACTOR B POLYPEPTIDE 3"/>
    <property type="match status" value="1"/>
</dbReference>
<dbReference type="PROSITE" id="PS50181">
    <property type="entry name" value="FBOX"/>
    <property type="match status" value="1"/>
</dbReference>
<dbReference type="InterPro" id="IPR010684">
    <property type="entry name" value="RNA_pol_II_trans_fac_SIII_A"/>
</dbReference>
<evidence type="ECO:0000313" key="4">
    <source>
        <dbReference type="EMBL" id="PVU90906.1"/>
    </source>
</evidence>
<dbReference type="Pfam" id="PF06881">
    <property type="entry name" value="Elongin_A"/>
    <property type="match status" value="1"/>
</dbReference>
<protein>
    <recommendedName>
        <fullName evidence="1">Elongin-A</fullName>
    </recommendedName>
</protein>
<dbReference type="Gene3D" id="6.10.250.3180">
    <property type="match status" value="1"/>
</dbReference>
<dbReference type="InterPro" id="IPR051870">
    <property type="entry name" value="Elongin-A_domain"/>
</dbReference>
<dbReference type="Proteomes" id="UP000245699">
    <property type="component" value="Unassembled WGS sequence"/>
</dbReference>
<dbReference type="OrthoDB" id="21513at2759"/>
<dbReference type="PANTHER" id="PTHR15141:SF76">
    <property type="entry name" value="TRANSCRIPTION ELONGATION FACTOR B POLYPEPTIDE 3"/>
    <property type="match status" value="1"/>
</dbReference>
<evidence type="ECO:0000256" key="1">
    <source>
        <dbReference type="ARBA" id="ARBA00021346"/>
    </source>
</evidence>
<dbReference type="EMBL" id="MBFT01000453">
    <property type="protein sequence ID" value="PVU90906.1"/>
    <property type="molecule type" value="Genomic_DNA"/>
</dbReference>
<dbReference type="InterPro" id="IPR001810">
    <property type="entry name" value="F-box_dom"/>
</dbReference>
<evidence type="ECO:0000313" key="5">
    <source>
        <dbReference type="Proteomes" id="UP000245699"/>
    </source>
</evidence>
<accession>A0A2T9YEZ7</accession>
<proteinExistence type="predicted"/>
<reference evidence="4 5" key="1">
    <citation type="journal article" date="2018" name="MBio">
        <title>Comparative Genomics Reveals the Core Gene Toolbox for the Fungus-Insect Symbiosis.</title>
        <authorList>
            <person name="Wang Y."/>
            <person name="Stata M."/>
            <person name="Wang W."/>
            <person name="Stajich J.E."/>
            <person name="White M.M."/>
            <person name="Moncalvo J.M."/>
        </authorList>
    </citation>
    <scope>NUCLEOTIDE SEQUENCE [LARGE SCALE GENOMIC DNA]</scope>
    <source>
        <strain evidence="4 5">AUS-77-4</strain>
    </source>
</reference>
<feature type="compositionally biased region" description="Low complexity" evidence="2">
    <location>
        <begin position="310"/>
        <end position="332"/>
    </location>
</feature>
<name>A0A2T9YEZ7_9FUNG</name>
<dbReference type="GO" id="GO:0006368">
    <property type="term" value="P:transcription elongation by RNA polymerase II"/>
    <property type="evidence" value="ECO:0007669"/>
    <property type="project" value="InterPro"/>
</dbReference>
<feature type="domain" description="F-box" evidence="3">
    <location>
        <begin position="30"/>
        <end position="74"/>
    </location>
</feature>
<comment type="caution">
    <text evidence="4">The sequence shown here is derived from an EMBL/GenBank/DDBJ whole genome shotgun (WGS) entry which is preliminary data.</text>
</comment>
<keyword evidence="5" id="KW-1185">Reference proteome</keyword>
<evidence type="ECO:0000259" key="3">
    <source>
        <dbReference type="PROSITE" id="PS50181"/>
    </source>
</evidence>
<sequence>MLSKSYFENKEVPSLLELCTRVLIKKKEKISSIGDIPLHLLDPIFCQCTAEQLLKLEKINPFILKQTDKFWESLFNQKPEKYKKEVLDSANSKQLSWKKLYEEAETLEAKHYNEILIKVRDSSAMLHEKRTASKVKFTNQIPKKALLSENGKKYAYPDRKFVRSQPLTPMEKVRKEILVHASYYGVPKIKNIHSNIITSTPKSKELNPVKKISDKKTINYPEIPSTNNRSKLAEKVAKLNKEQKSLNSTISVSLLSINSNNQNKTQNKSIKVIDIPKKQSNLITIPHPNNSQRLEPYYKYHSNQTYTSHSIVPNSPESTSSSSMSNLSYSPPYNIENKRIDVNPQQLPPKKHILKPKSRKNA</sequence>
<feature type="region of interest" description="Disordered" evidence="2">
    <location>
        <begin position="308"/>
        <end position="362"/>
    </location>
</feature>
<feature type="compositionally biased region" description="Basic residues" evidence="2">
    <location>
        <begin position="349"/>
        <end position="362"/>
    </location>
</feature>
<dbReference type="GO" id="GO:0070449">
    <property type="term" value="C:elongin complex"/>
    <property type="evidence" value="ECO:0007669"/>
    <property type="project" value="InterPro"/>
</dbReference>
<organism evidence="4 5">
    <name type="scientific">Furculomyces boomerangus</name>
    <dbReference type="NCBI Taxonomy" id="61424"/>
    <lineage>
        <taxon>Eukaryota</taxon>
        <taxon>Fungi</taxon>
        <taxon>Fungi incertae sedis</taxon>
        <taxon>Zoopagomycota</taxon>
        <taxon>Kickxellomycotina</taxon>
        <taxon>Harpellomycetes</taxon>
        <taxon>Harpellales</taxon>
        <taxon>Harpellaceae</taxon>
        <taxon>Furculomyces</taxon>
    </lineage>
</organism>
<dbReference type="AlphaFoldDB" id="A0A2T9YEZ7"/>
<evidence type="ECO:0000256" key="2">
    <source>
        <dbReference type="SAM" id="MobiDB-lite"/>
    </source>
</evidence>
<gene>
    <name evidence="4" type="ORF">BB559_004391</name>
</gene>
<dbReference type="STRING" id="61424.A0A2T9YEZ7"/>